<evidence type="ECO:0000313" key="1">
    <source>
        <dbReference type="EMBL" id="RAL65705.1"/>
    </source>
</evidence>
<organism evidence="1 2">
    <name type="scientific">Monilinia fructigena</name>
    <dbReference type="NCBI Taxonomy" id="38457"/>
    <lineage>
        <taxon>Eukaryota</taxon>
        <taxon>Fungi</taxon>
        <taxon>Dikarya</taxon>
        <taxon>Ascomycota</taxon>
        <taxon>Pezizomycotina</taxon>
        <taxon>Leotiomycetes</taxon>
        <taxon>Helotiales</taxon>
        <taxon>Sclerotiniaceae</taxon>
        <taxon>Monilinia</taxon>
    </lineage>
</organism>
<sequence>MLENLLKIMDRQSGLRATGMLKRIWRTDSWEREDAERLDIASVKKARPPLVDAGSLGEDLEIHFLNEKRGYLRSTIWDSLKDLESLIKANSVDLLNTLPYSYWAATAVAMRLREWLECNECTIL</sequence>
<gene>
    <name evidence="1" type="ORF">DID88_005373</name>
</gene>
<protein>
    <submittedName>
        <fullName evidence="1">Uncharacterized protein</fullName>
    </submittedName>
</protein>
<dbReference type="Proteomes" id="UP000249056">
    <property type="component" value="Unassembled WGS sequence"/>
</dbReference>
<accession>A0A395IZL1</accession>
<proteinExistence type="predicted"/>
<dbReference type="AlphaFoldDB" id="A0A395IZL1"/>
<dbReference type="OrthoDB" id="4840035at2759"/>
<comment type="caution">
    <text evidence="1">The sequence shown here is derived from an EMBL/GenBank/DDBJ whole genome shotgun (WGS) entry which is preliminary data.</text>
</comment>
<name>A0A395IZL1_9HELO</name>
<reference evidence="1 2" key="1">
    <citation type="submission" date="2018-06" db="EMBL/GenBank/DDBJ databases">
        <title>Genome Sequence of the Brown Rot Fungal Pathogen Monilinia fructigena.</title>
        <authorList>
            <person name="Landi L."/>
            <person name="De Miccolis Angelini R.M."/>
            <person name="Pollastro S."/>
            <person name="Abate D."/>
            <person name="Faretra F."/>
            <person name="Romanazzi G."/>
        </authorList>
    </citation>
    <scope>NUCLEOTIDE SEQUENCE [LARGE SCALE GENOMIC DNA]</scope>
    <source>
        <strain evidence="1 2">Mfrg269</strain>
    </source>
</reference>
<dbReference type="EMBL" id="QKRW01000009">
    <property type="protein sequence ID" value="RAL65705.1"/>
    <property type="molecule type" value="Genomic_DNA"/>
</dbReference>
<evidence type="ECO:0000313" key="2">
    <source>
        <dbReference type="Proteomes" id="UP000249056"/>
    </source>
</evidence>
<keyword evidence="2" id="KW-1185">Reference proteome</keyword>